<evidence type="ECO:0000313" key="17">
    <source>
        <dbReference type="Proteomes" id="UP001199631"/>
    </source>
</evidence>
<dbReference type="SUPFAM" id="SSF53955">
    <property type="entry name" value="Lysozyme-like"/>
    <property type="match status" value="1"/>
</dbReference>
<dbReference type="Gene3D" id="1.10.3810.10">
    <property type="entry name" value="Biosynthetic peptidoglycan transglycosylase-like"/>
    <property type="match status" value="1"/>
</dbReference>
<dbReference type="InterPro" id="IPR023346">
    <property type="entry name" value="Lysozyme-like_dom_sf"/>
</dbReference>
<keyword evidence="8" id="KW-0133">Cell shape</keyword>
<keyword evidence="7" id="KW-0378">Hydrolase</keyword>
<dbReference type="GO" id="GO:0008360">
    <property type="term" value="P:regulation of cell shape"/>
    <property type="evidence" value="ECO:0007669"/>
    <property type="project" value="UniProtKB-KW"/>
</dbReference>
<dbReference type="Gene3D" id="3.40.710.10">
    <property type="entry name" value="DD-peptidase/beta-lactamase superfamily"/>
    <property type="match status" value="1"/>
</dbReference>
<keyword evidence="3" id="KW-0121">Carboxypeptidase</keyword>
<evidence type="ECO:0000256" key="10">
    <source>
        <dbReference type="ARBA" id="ARBA00023268"/>
    </source>
</evidence>
<feature type="compositionally biased region" description="Acidic residues" evidence="14">
    <location>
        <begin position="869"/>
        <end position="905"/>
    </location>
</feature>
<evidence type="ECO:0000256" key="13">
    <source>
        <dbReference type="ARBA" id="ARBA00049902"/>
    </source>
</evidence>
<sequence length="940" mass="100736">MANNSQSRTARRKQKKSSKKPLWKKILLIMLLIFIIMGIGAGATAAYWIATAPDLDESKLSDPLASQILDKDGEVFATLGEEKRTKISYDDLPQVLIDAVTATEDARFFEHSGIDLRRIGGAVIANFKNGFGSEGASTITQQVVEKSFLSAEKKISLKVQEQWLALKLEREYSKEEILEMYLNKIFYGSGAYGVAKAAETYFGKKDLSELTLAEAAILAGLPQRPTAYNPYENPELTKERMDTVLTLMVRHGKISQEDADEAREVDIPSMLAGVSENSIPYKDFLKQVQREVEEKVDGADIYTDGLKIQTTIDTSIQEHVEFLLTDSEENPIPYPDDEMQAGMTVLDTKNGAIRAIGGSRNGNGTGYNYAIQGGQQPGSTMKPLVAYGPAIEFNKMSTYHQINDDKPYDYGGDSPIRNWNRSYAGWMSARHALNQSLNVPAVKTLEEVGYDKAQGFAESLGIKFADDSVTIGDAIGGTGTNVTPLQMAGAYRAFGNEGLYNDPYAVTSVEFPDGRTVELKPEAEAVMADYTAYMITDMLKTVITDGTGAQANVPGVTVAGKTGTTSLSDESGSPDSWFTGYSTNYTISVWTGGYTNEDGNRMAIPNGQTKIPHALFSNTMAEISKGVENTDFVKPDSVVEAAVEKGSRPAARPSDYTPSSQIVTELFVKGTEPDDTSEKFDELDPVSGLSASYNEDSNAIEVTWDYNGDADVSFEVSAQVDDGQMQGLSTTEDTSMEISEVEPGADYTIQVVATSNDGDMQSEPATTSVSVPGGDEEEEGNIPPVSGLSAKYNKDASIIDVSWNYNGPPASFEVAVNGQTQTVESNGIEISGASPGETYDIVVTPIGQNGANEGVEGESQSTSVTVPAAEEDTGEGNGDDEDSGDQSDEGSDEGNNDEANNEDNSEGNGNNGNGNGNGNGNNDEGTDEESGSDGEEGSGN</sequence>
<evidence type="ECO:0000313" key="16">
    <source>
        <dbReference type="EMBL" id="MCG3418876.1"/>
    </source>
</evidence>
<evidence type="ECO:0000256" key="12">
    <source>
        <dbReference type="ARBA" id="ARBA00034000"/>
    </source>
</evidence>
<dbReference type="Pfam" id="PF00905">
    <property type="entry name" value="Transpeptidase"/>
    <property type="match status" value="1"/>
</dbReference>
<dbReference type="GO" id="GO:0008955">
    <property type="term" value="F:peptidoglycan glycosyltransferase activity"/>
    <property type="evidence" value="ECO:0007669"/>
    <property type="project" value="UniProtKB-EC"/>
</dbReference>
<dbReference type="PROSITE" id="PS50853">
    <property type="entry name" value="FN3"/>
    <property type="match status" value="1"/>
</dbReference>
<evidence type="ECO:0000256" key="5">
    <source>
        <dbReference type="ARBA" id="ARBA00022676"/>
    </source>
</evidence>
<keyword evidence="4" id="KW-0645">Protease</keyword>
<dbReference type="NCBIfam" id="TIGR02074">
    <property type="entry name" value="PBP_1a_fam"/>
    <property type="match status" value="1"/>
</dbReference>
<comment type="caution">
    <text evidence="16">The sequence shown here is derived from an EMBL/GenBank/DDBJ whole genome shotgun (WGS) entry which is preliminary data.</text>
</comment>
<feature type="region of interest" description="Disordered" evidence="14">
    <location>
        <begin position="847"/>
        <end position="940"/>
    </location>
</feature>
<accession>A0AAW5B3B6</accession>
<protein>
    <submittedName>
        <fullName evidence="16">PBP1A family penicillin-binding protein</fullName>
    </submittedName>
</protein>
<evidence type="ECO:0000256" key="7">
    <source>
        <dbReference type="ARBA" id="ARBA00022801"/>
    </source>
</evidence>
<feature type="domain" description="Fibronectin type-III" evidence="15">
    <location>
        <begin position="685"/>
        <end position="776"/>
    </location>
</feature>
<dbReference type="InterPro" id="IPR036950">
    <property type="entry name" value="PBP_transglycosylase"/>
</dbReference>
<dbReference type="CDD" id="cd00063">
    <property type="entry name" value="FN3"/>
    <property type="match status" value="1"/>
</dbReference>
<evidence type="ECO:0000256" key="6">
    <source>
        <dbReference type="ARBA" id="ARBA00022679"/>
    </source>
</evidence>
<comment type="similarity">
    <text evidence="1">In the C-terminal section; belongs to the transpeptidase family.</text>
</comment>
<proteinExistence type="inferred from homology"/>
<evidence type="ECO:0000256" key="3">
    <source>
        <dbReference type="ARBA" id="ARBA00022645"/>
    </source>
</evidence>
<keyword evidence="17" id="KW-1185">Reference proteome</keyword>
<dbReference type="InterPro" id="IPR003961">
    <property type="entry name" value="FN3_dom"/>
</dbReference>
<evidence type="ECO:0000259" key="15">
    <source>
        <dbReference type="PROSITE" id="PS50853"/>
    </source>
</evidence>
<dbReference type="GO" id="GO:0009252">
    <property type="term" value="P:peptidoglycan biosynthetic process"/>
    <property type="evidence" value="ECO:0007669"/>
    <property type="project" value="UniProtKB-KW"/>
</dbReference>
<dbReference type="InterPro" id="IPR050396">
    <property type="entry name" value="Glycosyltr_51/Transpeptidase"/>
</dbReference>
<feature type="region of interest" description="Disordered" evidence="14">
    <location>
        <begin position="756"/>
        <end position="788"/>
    </location>
</feature>
<comment type="catalytic activity">
    <reaction evidence="12">
        <text>Preferential cleavage: (Ac)2-L-Lys-D-Ala-|-D-Ala. Also transpeptidation of peptidyl-alanyl moieties that are N-acyl substituents of D-alanine.</text>
        <dbReference type="EC" id="3.4.16.4"/>
    </reaction>
</comment>
<feature type="compositionally biased region" description="Acidic residues" evidence="14">
    <location>
        <begin position="924"/>
        <end position="940"/>
    </location>
</feature>
<dbReference type="Pfam" id="PF00041">
    <property type="entry name" value="fn3"/>
    <property type="match status" value="1"/>
</dbReference>
<evidence type="ECO:0000256" key="1">
    <source>
        <dbReference type="ARBA" id="ARBA00007090"/>
    </source>
</evidence>
<feature type="compositionally biased region" description="Polar residues" evidence="14">
    <location>
        <begin position="756"/>
        <end position="770"/>
    </location>
</feature>
<keyword evidence="9" id="KW-0573">Peptidoglycan synthesis</keyword>
<dbReference type="GO" id="GO:0071555">
    <property type="term" value="P:cell wall organization"/>
    <property type="evidence" value="ECO:0007669"/>
    <property type="project" value="UniProtKB-KW"/>
</dbReference>
<organism evidence="16 17">
    <name type="scientific">Oceanobacillus jordanicus</name>
    <dbReference type="NCBI Taxonomy" id="2867266"/>
    <lineage>
        <taxon>Bacteria</taxon>
        <taxon>Bacillati</taxon>
        <taxon>Bacillota</taxon>
        <taxon>Bacilli</taxon>
        <taxon>Bacillales</taxon>
        <taxon>Bacillaceae</taxon>
        <taxon>Oceanobacillus</taxon>
    </lineage>
</organism>
<dbReference type="AlphaFoldDB" id="A0AAW5B3B6"/>
<dbReference type="InterPro" id="IPR001264">
    <property type="entry name" value="Glyco_trans_51"/>
</dbReference>
<comment type="similarity">
    <text evidence="2">In the N-terminal section; belongs to the glycosyltransferase 51 family.</text>
</comment>
<dbReference type="GO" id="GO:0008658">
    <property type="term" value="F:penicillin binding"/>
    <property type="evidence" value="ECO:0007669"/>
    <property type="project" value="InterPro"/>
</dbReference>
<dbReference type="InterPro" id="IPR013783">
    <property type="entry name" value="Ig-like_fold"/>
</dbReference>
<keyword evidence="5" id="KW-0328">Glycosyltransferase</keyword>
<dbReference type="Gene3D" id="2.60.40.10">
    <property type="entry name" value="Immunoglobulins"/>
    <property type="match status" value="1"/>
</dbReference>
<dbReference type="Proteomes" id="UP001199631">
    <property type="component" value="Unassembled WGS sequence"/>
</dbReference>
<dbReference type="FunFam" id="1.10.3810.10:FF:000001">
    <property type="entry name" value="Penicillin-binding protein 1A"/>
    <property type="match status" value="1"/>
</dbReference>
<gene>
    <name evidence="16" type="ORF">K3T81_06925</name>
</gene>
<dbReference type="RefSeq" id="WP_238019004.1">
    <property type="nucleotide sequence ID" value="NZ_JAIFZM010000004.1"/>
</dbReference>
<dbReference type="InterPro" id="IPR001460">
    <property type="entry name" value="PCN-bd_Tpept"/>
</dbReference>
<evidence type="ECO:0000256" key="11">
    <source>
        <dbReference type="ARBA" id="ARBA00023316"/>
    </source>
</evidence>
<dbReference type="SUPFAM" id="SSF49265">
    <property type="entry name" value="Fibronectin type III"/>
    <property type="match status" value="1"/>
</dbReference>
<dbReference type="InterPro" id="IPR036116">
    <property type="entry name" value="FN3_sf"/>
</dbReference>
<comment type="catalytic activity">
    <reaction evidence="13">
        <text>[GlcNAc-(1-&gt;4)-Mur2Ac(oyl-L-Ala-gamma-D-Glu-L-Lys-D-Ala-D-Ala)](n)-di-trans,octa-cis-undecaprenyl diphosphate + beta-D-GlcNAc-(1-&gt;4)-Mur2Ac(oyl-L-Ala-gamma-D-Glu-L-Lys-D-Ala-D-Ala)-di-trans,octa-cis-undecaprenyl diphosphate = [GlcNAc-(1-&gt;4)-Mur2Ac(oyl-L-Ala-gamma-D-Glu-L-Lys-D-Ala-D-Ala)](n+1)-di-trans,octa-cis-undecaprenyl diphosphate + di-trans,octa-cis-undecaprenyl diphosphate + H(+)</text>
        <dbReference type="Rhea" id="RHEA:23708"/>
        <dbReference type="Rhea" id="RHEA-COMP:9602"/>
        <dbReference type="Rhea" id="RHEA-COMP:9603"/>
        <dbReference type="ChEBI" id="CHEBI:15378"/>
        <dbReference type="ChEBI" id="CHEBI:58405"/>
        <dbReference type="ChEBI" id="CHEBI:60033"/>
        <dbReference type="ChEBI" id="CHEBI:78435"/>
        <dbReference type="EC" id="2.4.99.28"/>
    </reaction>
</comment>
<evidence type="ECO:0000256" key="8">
    <source>
        <dbReference type="ARBA" id="ARBA00022960"/>
    </source>
</evidence>
<evidence type="ECO:0000256" key="4">
    <source>
        <dbReference type="ARBA" id="ARBA00022670"/>
    </source>
</evidence>
<evidence type="ECO:0000256" key="2">
    <source>
        <dbReference type="ARBA" id="ARBA00007739"/>
    </source>
</evidence>
<dbReference type="EMBL" id="JAIFZM010000004">
    <property type="protein sequence ID" value="MCG3418876.1"/>
    <property type="molecule type" value="Genomic_DNA"/>
</dbReference>
<dbReference type="GO" id="GO:0009002">
    <property type="term" value="F:serine-type D-Ala-D-Ala carboxypeptidase activity"/>
    <property type="evidence" value="ECO:0007669"/>
    <property type="project" value="UniProtKB-EC"/>
</dbReference>
<dbReference type="PANTHER" id="PTHR32282">
    <property type="entry name" value="BINDING PROTEIN TRANSPEPTIDASE, PUTATIVE-RELATED"/>
    <property type="match status" value="1"/>
</dbReference>
<dbReference type="GO" id="GO:0006508">
    <property type="term" value="P:proteolysis"/>
    <property type="evidence" value="ECO:0007669"/>
    <property type="project" value="UniProtKB-KW"/>
</dbReference>
<evidence type="ECO:0000256" key="9">
    <source>
        <dbReference type="ARBA" id="ARBA00022984"/>
    </source>
</evidence>
<keyword evidence="10" id="KW-0511">Multifunctional enzyme</keyword>
<evidence type="ECO:0000256" key="14">
    <source>
        <dbReference type="SAM" id="MobiDB-lite"/>
    </source>
</evidence>
<dbReference type="PANTHER" id="PTHR32282:SF29">
    <property type="entry name" value="PENICILLIN-BINDING PROTEIN 1A"/>
    <property type="match status" value="1"/>
</dbReference>
<keyword evidence="6" id="KW-0808">Transferase</keyword>
<keyword evidence="11" id="KW-0961">Cell wall biogenesis/degradation</keyword>
<reference evidence="16 17" key="1">
    <citation type="journal article" date="2022" name="Evol. Bioinform. Online">
        <title>Draft Genome Sequence of Oceanobacillus jordanicus Strain GSFE11, a Halotolerant Plant Growth-Promoting Bacterial Endophyte Isolated From the Jordan Valley.</title>
        <authorList>
            <person name="Alhindi T."/>
            <person name="Albdaiwi R."/>
        </authorList>
    </citation>
    <scope>NUCLEOTIDE SEQUENCE [LARGE SCALE GENOMIC DNA]</scope>
    <source>
        <strain evidence="16 17">GSFE11</strain>
    </source>
</reference>
<dbReference type="GO" id="GO:0030288">
    <property type="term" value="C:outer membrane-bounded periplasmic space"/>
    <property type="evidence" value="ECO:0007669"/>
    <property type="project" value="TreeGrafter"/>
</dbReference>
<feature type="compositionally biased region" description="Gly residues" evidence="14">
    <location>
        <begin position="909"/>
        <end position="919"/>
    </location>
</feature>
<dbReference type="Pfam" id="PF00912">
    <property type="entry name" value="Transgly"/>
    <property type="match status" value="1"/>
</dbReference>
<dbReference type="SUPFAM" id="SSF56601">
    <property type="entry name" value="beta-lactamase/transpeptidase-like"/>
    <property type="match status" value="1"/>
</dbReference>
<dbReference type="InterPro" id="IPR012338">
    <property type="entry name" value="Beta-lactam/transpept-like"/>
</dbReference>
<name>A0AAW5B3B6_9BACI</name>
<dbReference type="SMART" id="SM00060">
    <property type="entry name" value="FN3"/>
    <property type="match status" value="2"/>
</dbReference>